<comment type="catalytic activity">
    <reaction evidence="7 8">
        <text>shikimate + NADP(+) = 3-dehydroshikimate + NADPH + H(+)</text>
        <dbReference type="Rhea" id="RHEA:17737"/>
        <dbReference type="ChEBI" id="CHEBI:15378"/>
        <dbReference type="ChEBI" id="CHEBI:16630"/>
        <dbReference type="ChEBI" id="CHEBI:36208"/>
        <dbReference type="ChEBI" id="CHEBI:57783"/>
        <dbReference type="ChEBI" id="CHEBI:58349"/>
        <dbReference type="EC" id="1.1.1.25"/>
    </reaction>
</comment>
<dbReference type="PANTHER" id="PTHR21089">
    <property type="entry name" value="SHIKIMATE DEHYDROGENASE"/>
    <property type="match status" value="1"/>
</dbReference>
<feature type="binding site" evidence="8">
    <location>
        <begin position="20"/>
        <end position="22"/>
    </location>
    <ligand>
        <name>shikimate</name>
        <dbReference type="ChEBI" id="CHEBI:36208"/>
    </ligand>
</feature>
<dbReference type="GO" id="GO:0008652">
    <property type="term" value="P:amino acid biosynthetic process"/>
    <property type="evidence" value="ECO:0007669"/>
    <property type="project" value="UniProtKB-KW"/>
</dbReference>
<dbReference type="SUPFAM" id="SSF53223">
    <property type="entry name" value="Aminoacid dehydrogenase-like, N-terminal domain"/>
    <property type="match status" value="1"/>
</dbReference>
<dbReference type="InterPro" id="IPR022893">
    <property type="entry name" value="Shikimate_DH_fam"/>
</dbReference>
<dbReference type="EC" id="1.1.1.25" evidence="2 8"/>
<feature type="domain" description="Quinate/shikimate 5-dehydrogenase/glutamyl-tRNA reductase" evidence="9">
    <location>
        <begin position="122"/>
        <end position="200"/>
    </location>
</feature>
<feature type="binding site" evidence="8">
    <location>
        <position position="107"/>
    </location>
    <ligand>
        <name>shikimate</name>
        <dbReference type="ChEBI" id="CHEBI:36208"/>
    </ligand>
</feature>
<feature type="binding site" evidence="8">
    <location>
        <begin position="132"/>
        <end position="136"/>
    </location>
    <ligand>
        <name>NADP(+)</name>
        <dbReference type="ChEBI" id="CHEBI:58349"/>
    </ligand>
</feature>
<dbReference type="Pfam" id="PF08501">
    <property type="entry name" value="Shikimate_dh_N"/>
    <property type="match status" value="1"/>
</dbReference>
<feature type="binding site" evidence="8">
    <location>
        <position position="251"/>
    </location>
    <ligand>
        <name>NADP(+)</name>
        <dbReference type="ChEBI" id="CHEBI:58349"/>
    </ligand>
</feature>
<dbReference type="GO" id="GO:0005829">
    <property type="term" value="C:cytosol"/>
    <property type="evidence" value="ECO:0007669"/>
    <property type="project" value="TreeGrafter"/>
</dbReference>
<evidence type="ECO:0000256" key="8">
    <source>
        <dbReference type="HAMAP-Rule" id="MF_00222"/>
    </source>
</evidence>
<dbReference type="GO" id="GO:0019632">
    <property type="term" value="P:shikimate metabolic process"/>
    <property type="evidence" value="ECO:0007669"/>
    <property type="project" value="InterPro"/>
</dbReference>
<dbReference type="HAMAP" id="MF_00222">
    <property type="entry name" value="Shikimate_DH_AroE"/>
    <property type="match status" value="1"/>
</dbReference>
<comment type="caution">
    <text evidence="8">Lacks conserved residue(s) required for the propagation of feature annotation.</text>
</comment>
<feature type="binding site" evidence="8">
    <location>
        <position position="67"/>
    </location>
    <ligand>
        <name>shikimate</name>
        <dbReference type="ChEBI" id="CHEBI:36208"/>
    </ligand>
</feature>
<dbReference type="SUPFAM" id="SSF51735">
    <property type="entry name" value="NAD(P)-binding Rossmann-fold domains"/>
    <property type="match status" value="1"/>
</dbReference>
<dbReference type="GO" id="GO:0009423">
    <property type="term" value="P:chorismate biosynthetic process"/>
    <property type="evidence" value="ECO:0007669"/>
    <property type="project" value="UniProtKB-UniRule"/>
</dbReference>
<dbReference type="Gene3D" id="3.40.50.720">
    <property type="entry name" value="NAD(P)-binding Rossmann-like Domain"/>
    <property type="match status" value="1"/>
</dbReference>
<dbReference type="NCBIfam" id="NF001319">
    <property type="entry name" value="PRK00258.3-3"/>
    <property type="match status" value="1"/>
</dbReference>
<dbReference type="InterPro" id="IPR036291">
    <property type="entry name" value="NAD(P)-bd_dom_sf"/>
</dbReference>
<evidence type="ECO:0000259" key="11">
    <source>
        <dbReference type="Pfam" id="PF18317"/>
    </source>
</evidence>
<protein>
    <recommendedName>
        <fullName evidence="2 8">Shikimate dehydrogenase (NADP(+))</fullName>
        <shortName evidence="8">SDH</shortName>
        <ecNumber evidence="2 8">1.1.1.25</ecNumber>
    </recommendedName>
</protein>
<dbReference type="InterPro" id="IPR011342">
    <property type="entry name" value="Shikimate_DH"/>
</dbReference>
<comment type="similarity">
    <text evidence="8">Belongs to the shikimate dehydrogenase family.</text>
</comment>
<organism evidence="12 13">
    <name type="scientific">Geomonas terrae</name>
    <dbReference type="NCBI Taxonomy" id="2562681"/>
    <lineage>
        <taxon>Bacteria</taxon>
        <taxon>Pseudomonadati</taxon>
        <taxon>Thermodesulfobacteriota</taxon>
        <taxon>Desulfuromonadia</taxon>
        <taxon>Geobacterales</taxon>
        <taxon>Geobacteraceae</taxon>
        <taxon>Geomonas</taxon>
    </lineage>
</organism>
<dbReference type="InterPro" id="IPR013708">
    <property type="entry name" value="Shikimate_DH-bd_N"/>
</dbReference>
<feature type="active site" description="Proton acceptor" evidence="8">
    <location>
        <position position="71"/>
    </location>
</feature>
<accession>A0A4S1CFI1</accession>
<comment type="subunit">
    <text evidence="8">Homodimer.</text>
</comment>
<dbReference type="AlphaFoldDB" id="A0A4S1CFI1"/>
<dbReference type="RefSeq" id="WP_135869747.1">
    <property type="nucleotide sequence ID" value="NZ_SRSC01000002.1"/>
</dbReference>
<keyword evidence="3 8" id="KW-0028">Amino-acid biosynthesis</keyword>
<comment type="pathway">
    <text evidence="1 8">Metabolic intermediate biosynthesis; chorismate biosynthesis; chorismate from D-erythrose 4-phosphate and phosphoenolpyruvate: step 4/7.</text>
</comment>
<evidence type="ECO:0000256" key="1">
    <source>
        <dbReference type="ARBA" id="ARBA00004871"/>
    </source>
</evidence>
<dbReference type="InterPro" id="IPR046346">
    <property type="entry name" value="Aminoacid_DH-like_N_sf"/>
</dbReference>
<keyword evidence="6 8" id="KW-0057">Aromatic amino acid biosynthesis</keyword>
<evidence type="ECO:0000256" key="6">
    <source>
        <dbReference type="ARBA" id="ARBA00023141"/>
    </source>
</evidence>
<dbReference type="InterPro" id="IPR041121">
    <property type="entry name" value="SDH_C"/>
</dbReference>
<dbReference type="Pfam" id="PF18317">
    <property type="entry name" value="SDH_C"/>
    <property type="match status" value="1"/>
</dbReference>
<dbReference type="InterPro" id="IPR006151">
    <property type="entry name" value="Shikm_DH/Glu-tRNA_Rdtase"/>
</dbReference>
<dbReference type="Pfam" id="PF01488">
    <property type="entry name" value="Shikimate_DH"/>
    <property type="match status" value="1"/>
</dbReference>
<dbReference type="GO" id="GO:0050661">
    <property type="term" value="F:NADP binding"/>
    <property type="evidence" value="ECO:0007669"/>
    <property type="project" value="InterPro"/>
</dbReference>
<evidence type="ECO:0000256" key="3">
    <source>
        <dbReference type="ARBA" id="ARBA00022605"/>
    </source>
</evidence>
<dbReference type="CDD" id="cd01065">
    <property type="entry name" value="NAD_bind_Shikimate_DH"/>
    <property type="match status" value="1"/>
</dbReference>
<keyword evidence="5 8" id="KW-0560">Oxidoreductase</keyword>
<dbReference type="UniPathway" id="UPA00053">
    <property type="reaction ID" value="UER00087"/>
</dbReference>
<dbReference type="NCBIfam" id="TIGR00507">
    <property type="entry name" value="aroE"/>
    <property type="match status" value="1"/>
</dbReference>
<dbReference type="GO" id="GO:0004764">
    <property type="term" value="F:shikimate 3-dehydrogenase (NADP+) activity"/>
    <property type="evidence" value="ECO:0007669"/>
    <property type="project" value="UniProtKB-UniRule"/>
</dbReference>
<feature type="domain" description="Shikimate dehydrogenase substrate binding N-terminal" evidence="10">
    <location>
        <begin position="12"/>
        <end position="94"/>
    </location>
</feature>
<dbReference type="GO" id="GO:0009073">
    <property type="term" value="P:aromatic amino acid family biosynthetic process"/>
    <property type="evidence" value="ECO:0007669"/>
    <property type="project" value="UniProtKB-KW"/>
</dbReference>
<feature type="binding site" evidence="8">
    <location>
        <position position="230"/>
    </location>
    <ligand>
        <name>shikimate</name>
        <dbReference type="ChEBI" id="CHEBI:36208"/>
    </ligand>
</feature>
<dbReference type="PANTHER" id="PTHR21089:SF1">
    <property type="entry name" value="BIFUNCTIONAL 3-DEHYDROQUINATE DEHYDRATASE_SHIKIMATE DEHYDROGENASE, CHLOROPLASTIC"/>
    <property type="match status" value="1"/>
</dbReference>
<proteinExistence type="inferred from homology"/>
<evidence type="ECO:0000313" key="13">
    <source>
        <dbReference type="Proteomes" id="UP000306416"/>
    </source>
</evidence>
<evidence type="ECO:0000259" key="10">
    <source>
        <dbReference type="Pfam" id="PF08501"/>
    </source>
</evidence>
<feature type="domain" description="SDH C-terminal" evidence="11">
    <location>
        <begin position="251"/>
        <end position="280"/>
    </location>
</feature>
<feature type="binding site" evidence="8">
    <location>
        <position position="228"/>
    </location>
    <ligand>
        <name>NADP(+)</name>
        <dbReference type="ChEBI" id="CHEBI:58349"/>
    </ligand>
</feature>
<evidence type="ECO:0000256" key="4">
    <source>
        <dbReference type="ARBA" id="ARBA00022857"/>
    </source>
</evidence>
<comment type="function">
    <text evidence="8">Involved in the biosynthesis of the chorismate, which leads to the biosynthesis of aromatic amino acids. Catalyzes the reversible NADPH linked reduction of 3-dehydroshikimate (DHSA) to yield shikimate (SA).</text>
</comment>
<dbReference type="EMBL" id="SRSC01000002">
    <property type="protein sequence ID" value="TGU72261.1"/>
    <property type="molecule type" value="Genomic_DNA"/>
</dbReference>
<feature type="binding site" evidence="8">
    <location>
        <position position="92"/>
    </location>
    <ligand>
        <name>shikimate</name>
        <dbReference type="ChEBI" id="CHEBI:36208"/>
    </ligand>
</feature>
<keyword evidence="13" id="KW-1185">Reference proteome</keyword>
<comment type="caution">
    <text evidence="12">The sequence shown here is derived from an EMBL/GenBank/DDBJ whole genome shotgun (WGS) entry which is preliminary data.</text>
</comment>
<reference evidence="12 13" key="1">
    <citation type="submission" date="2019-04" db="EMBL/GenBank/DDBJ databases">
        <title>Geobacter oryzae sp. nov., ferric-reducing bacteria isolated from paddy soil.</title>
        <authorList>
            <person name="Xu Z."/>
            <person name="Masuda Y."/>
            <person name="Itoh H."/>
            <person name="Senoo K."/>
        </authorList>
    </citation>
    <scope>NUCLEOTIDE SEQUENCE [LARGE SCALE GENOMIC DNA]</scope>
    <source>
        <strain evidence="12 13">Red111</strain>
    </source>
</reference>
<evidence type="ECO:0000256" key="2">
    <source>
        <dbReference type="ARBA" id="ARBA00012962"/>
    </source>
</evidence>
<feature type="binding site" evidence="8">
    <location>
        <position position="258"/>
    </location>
    <ligand>
        <name>shikimate</name>
        <dbReference type="ChEBI" id="CHEBI:36208"/>
    </ligand>
</feature>
<evidence type="ECO:0000313" key="12">
    <source>
        <dbReference type="EMBL" id="TGU72261.1"/>
    </source>
</evidence>
<dbReference type="Proteomes" id="UP000306416">
    <property type="component" value="Unassembled WGS sequence"/>
</dbReference>
<sequence>MTITGKTTVTGIIGAPVAHSLSPVMHNAAFGALGLDWVYVPFPVPPARLEAAVAGLAAAGVAGFNVTIPHKVAIMPFLDAIDPDAELIGAVNTVLVREGRLTGYNTDGLGLVAALAGKLTFDPRGKSVLVLGAGGAARSAVVSLARAGAVRVHVANRTTDAAVTLVDLVAGRLEGTAFAAGSLDALADPAFIGSFDLVVNTTSVGMSGDSFSGLDPALLKSGACIYDMVYAPPVTPLLAQCGAHGIPCANGLGMLVAQGEAAFRIWTGVAPPEGCMERALAAFLPEPCKP</sequence>
<keyword evidence="4 8" id="KW-0521">NADP</keyword>
<evidence type="ECO:0000256" key="7">
    <source>
        <dbReference type="ARBA" id="ARBA00049442"/>
    </source>
</evidence>
<gene>
    <name evidence="8 12" type="primary">aroE</name>
    <name evidence="12" type="ORF">E4633_08080</name>
</gene>
<dbReference type="Gene3D" id="3.40.50.10860">
    <property type="entry name" value="Leucine Dehydrogenase, chain A, domain 1"/>
    <property type="match status" value="1"/>
</dbReference>
<name>A0A4S1CFI1_9BACT</name>
<evidence type="ECO:0000256" key="5">
    <source>
        <dbReference type="ARBA" id="ARBA00023002"/>
    </source>
</evidence>
<evidence type="ECO:0000259" key="9">
    <source>
        <dbReference type="Pfam" id="PF01488"/>
    </source>
</evidence>